<dbReference type="OrthoDB" id="5362978at2759"/>
<dbReference type="Proteomes" id="UP001049176">
    <property type="component" value="Chromosome 6"/>
</dbReference>
<proteinExistence type="predicted"/>
<keyword evidence="2" id="KW-1185">Reference proteome</keyword>
<evidence type="ECO:0000313" key="1">
    <source>
        <dbReference type="EMBL" id="KAG7090952.1"/>
    </source>
</evidence>
<dbReference type="GeneID" id="66079097"/>
<dbReference type="EMBL" id="CM032186">
    <property type="protein sequence ID" value="KAG7090952.1"/>
    <property type="molecule type" value="Genomic_DNA"/>
</dbReference>
<name>A0A9P7RWY5_9AGAR</name>
<organism evidence="1 2">
    <name type="scientific">Marasmius oreades</name>
    <name type="common">fairy-ring Marasmius</name>
    <dbReference type="NCBI Taxonomy" id="181124"/>
    <lineage>
        <taxon>Eukaryota</taxon>
        <taxon>Fungi</taxon>
        <taxon>Dikarya</taxon>
        <taxon>Basidiomycota</taxon>
        <taxon>Agaricomycotina</taxon>
        <taxon>Agaricomycetes</taxon>
        <taxon>Agaricomycetidae</taxon>
        <taxon>Agaricales</taxon>
        <taxon>Marasmiineae</taxon>
        <taxon>Marasmiaceae</taxon>
        <taxon>Marasmius</taxon>
    </lineage>
</organism>
<protein>
    <submittedName>
        <fullName evidence="1">Uncharacterized protein</fullName>
    </submittedName>
</protein>
<gene>
    <name evidence="1" type="ORF">E1B28_010021</name>
</gene>
<evidence type="ECO:0000313" key="2">
    <source>
        <dbReference type="Proteomes" id="UP001049176"/>
    </source>
</evidence>
<sequence>MQRPVQPAKTWRWGCCVLAPDSLYIITYTAMEVSEDDNQRPNNSGVIHIIRDLRGPITNVSCRSPAEQPHILDDLEYLQNGQPFVGTDEYFHAEGLDLDGSSFVVEEEEDSTDVYPCYIMRAASLLETPSSTSSGGIDGVYAPYHPRQFYHFWKLIMSFFFPPPEGYTCQYDWLDPAAQSMPTSSPLSLPTSLVVLRDYSSQYRHRRCSVPNRGSCYPVALIQIFSPLDFNNGLLRETAARQTLDQFEALAPYTNHETLLVVSAMGKAWRAWQKDSHFTEEEVRRWGLTNNVFCRNSISRQEGQGGMRDSEWMEDVSSEVGRDVLSRMCEDIKRQFRPVPPRRRVDRRGRRLAL</sequence>
<accession>A0A9P7RWY5</accession>
<comment type="caution">
    <text evidence="1">The sequence shown here is derived from an EMBL/GenBank/DDBJ whole genome shotgun (WGS) entry which is preliminary data.</text>
</comment>
<reference evidence="1" key="1">
    <citation type="journal article" date="2021" name="Genome Biol. Evol.">
        <title>The assembled and annotated genome of the fairy-ring fungus Marasmius oreades.</title>
        <authorList>
            <person name="Hiltunen M."/>
            <person name="Ament-Velasquez S.L."/>
            <person name="Johannesson H."/>
        </authorList>
    </citation>
    <scope>NUCLEOTIDE SEQUENCE</scope>
    <source>
        <strain evidence="1">03SP1</strain>
    </source>
</reference>
<dbReference type="AlphaFoldDB" id="A0A9P7RWY5"/>
<dbReference type="RefSeq" id="XP_043007422.1">
    <property type="nucleotide sequence ID" value="XM_043154962.1"/>
</dbReference>